<comment type="similarity">
    <text evidence="1 4">Belongs to the complex I 30 kDa subunit family.</text>
</comment>
<dbReference type="InterPro" id="IPR037232">
    <property type="entry name" value="NADH_quin_OxRdtase_su_C/D-like"/>
</dbReference>
<dbReference type="Gene3D" id="3.30.460.80">
    <property type="entry name" value="NADH:ubiquinone oxidoreductase, 30kDa subunit"/>
    <property type="match status" value="1"/>
</dbReference>
<dbReference type="GO" id="GO:0016651">
    <property type="term" value="F:oxidoreductase activity, acting on NAD(P)H"/>
    <property type="evidence" value="ECO:0007669"/>
    <property type="project" value="InterPro"/>
</dbReference>
<sequence>MFSPLRRRALTVFRHKSVGSRLPRAFARQFAAPESKQQQEHAPIPEPKLTRGQLLNANWGSTIIACVPKLVQRVEVLHGEVFVYTTPEHLIPLLQFFKSYSGSQYQVLCDMCCVDYIGEEKRFEVWYILKSLTLNSYVKVLVRVDEMTPLPTATHLWASADWAERETYDMFGVFFTGHPDLRRILTDYGFKGHPLRKDFPLSGYTEVRYDDTEKRMVTEPIEITQEFRNWKFVNPWHEQQMRNQEAKAAADK</sequence>
<reference evidence="6" key="2">
    <citation type="journal article" date="2018" name="Biosci. Biotechnol. Biochem.">
        <title>Polysaccharide hydrolase of the hadal zone amphipods Hirondellea gigas.</title>
        <authorList>
            <person name="Kobayashi H."/>
            <person name="Nagahama T."/>
            <person name="Arai W."/>
            <person name="Sasagawa Y."/>
            <person name="Umeda M."/>
            <person name="Hayashi T."/>
            <person name="Nikaido I."/>
            <person name="Watanabe H."/>
            <person name="Oguri K."/>
            <person name="Kitazato H."/>
            <person name="Fujioka K."/>
            <person name="Kido Y."/>
            <person name="Takami H."/>
        </authorList>
    </citation>
    <scope>NUCLEOTIDE SEQUENCE</scope>
    <source>
        <tissue evidence="6">Whole body</tissue>
    </source>
</reference>
<organism evidence="6">
    <name type="scientific">Hirondellea gigas</name>
    <dbReference type="NCBI Taxonomy" id="1518452"/>
    <lineage>
        <taxon>Eukaryota</taxon>
        <taxon>Metazoa</taxon>
        <taxon>Ecdysozoa</taxon>
        <taxon>Arthropoda</taxon>
        <taxon>Crustacea</taxon>
        <taxon>Multicrustacea</taxon>
        <taxon>Malacostraca</taxon>
        <taxon>Eumalacostraca</taxon>
        <taxon>Peracarida</taxon>
        <taxon>Amphipoda</taxon>
        <taxon>Amphilochidea</taxon>
        <taxon>Lysianassida</taxon>
        <taxon>Lysianassidira</taxon>
        <taxon>Lysianassoidea</taxon>
        <taxon>Lysianassidae</taxon>
        <taxon>Hirondellea</taxon>
    </lineage>
</organism>
<evidence type="ECO:0000256" key="3">
    <source>
        <dbReference type="ARBA" id="ARBA00022448"/>
    </source>
</evidence>
<protein>
    <recommendedName>
        <fullName evidence="2">NADH dehydrogenase [ubiquinone] iron-sulfur protein 3, mitochondrial</fullName>
    </recommendedName>
</protein>
<evidence type="ECO:0000259" key="5">
    <source>
        <dbReference type="Pfam" id="PF00329"/>
    </source>
</evidence>
<dbReference type="HAMAP" id="MF_01357">
    <property type="entry name" value="NDH1_NuoC"/>
    <property type="match status" value="1"/>
</dbReference>
<dbReference type="PANTHER" id="PTHR10884">
    <property type="entry name" value="NADH DEHYDROGENASE UBIQUINONE IRON-SULFUR PROTEIN 3"/>
    <property type="match status" value="1"/>
</dbReference>
<evidence type="ECO:0000256" key="1">
    <source>
        <dbReference type="ARBA" id="ARBA00007569"/>
    </source>
</evidence>
<proteinExistence type="evidence at transcript level"/>
<dbReference type="InterPro" id="IPR010218">
    <property type="entry name" value="NADH_DH_suC"/>
</dbReference>
<dbReference type="NCBIfam" id="TIGR01961">
    <property type="entry name" value="NuoC_fam"/>
    <property type="match status" value="1"/>
</dbReference>
<keyword evidence="4" id="KW-0520">NAD</keyword>
<dbReference type="PROSITE" id="PS00542">
    <property type="entry name" value="COMPLEX1_30K"/>
    <property type="match status" value="1"/>
</dbReference>
<evidence type="ECO:0000313" key="7">
    <source>
        <dbReference type="EMBL" id="LAC25576.1"/>
    </source>
</evidence>
<dbReference type="EMBL" id="IACF01005763">
    <property type="protein sequence ID" value="LAB71346.1"/>
    <property type="molecule type" value="mRNA"/>
</dbReference>
<feature type="domain" description="NADH:ubiquinone oxidoreductase 30kDa subunit" evidence="5">
    <location>
        <begin position="83"/>
        <end position="204"/>
    </location>
</feature>
<evidence type="ECO:0000313" key="6">
    <source>
        <dbReference type="EMBL" id="LAB71346.1"/>
    </source>
</evidence>
<keyword evidence="4" id="KW-1278">Translocase</keyword>
<accession>A0A2P2IBN9</accession>
<evidence type="ECO:0000256" key="2">
    <source>
        <dbReference type="ARBA" id="ARBA00020084"/>
    </source>
</evidence>
<dbReference type="Pfam" id="PF00329">
    <property type="entry name" value="Complex1_30kDa"/>
    <property type="match status" value="1"/>
</dbReference>
<keyword evidence="3 4" id="KW-0813">Transport</keyword>
<name>A0A2P2IBN9_9CRUS</name>
<dbReference type="InterPro" id="IPR020396">
    <property type="entry name" value="NADH_UbQ_OxRdtase_CS"/>
</dbReference>
<evidence type="ECO:0000256" key="4">
    <source>
        <dbReference type="RuleBase" id="RU003456"/>
    </source>
</evidence>
<dbReference type="EMBL" id="IACT01006443">
    <property type="protein sequence ID" value="LAC25576.1"/>
    <property type="molecule type" value="mRNA"/>
</dbReference>
<dbReference type="AlphaFoldDB" id="A0A2P2IBN9"/>
<dbReference type="SUPFAM" id="SSF143243">
    <property type="entry name" value="Nqo5-like"/>
    <property type="match status" value="1"/>
</dbReference>
<dbReference type="InterPro" id="IPR001268">
    <property type="entry name" value="NADH_UbQ_OxRdtase_30kDa_su"/>
</dbReference>
<reference evidence="7" key="1">
    <citation type="submission" date="2017-11" db="EMBL/GenBank/DDBJ databases">
        <title>The sensing device of the deep-sea amphipod.</title>
        <authorList>
            <person name="Kobayashi H."/>
            <person name="Nagahama T."/>
            <person name="Arai W."/>
            <person name="Sasagawa Y."/>
            <person name="Umeda M."/>
            <person name="Hayashi T."/>
            <person name="Nikaido I."/>
            <person name="Watanabe H."/>
            <person name="Oguri K."/>
            <person name="Kitazato H."/>
            <person name="Fujioka K."/>
            <person name="Kido Y."/>
            <person name="Takami H."/>
        </authorList>
    </citation>
    <scope>NUCLEOTIDE SEQUENCE</scope>
    <source>
        <tissue evidence="7">Whole body</tissue>
    </source>
</reference>
<dbReference type="NCBIfam" id="NF004733">
    <property type="entry name" value="PRK06074.1-5"/>
    <property type="match status" value="1"/>
</dbReference>
<dbReference type="GO" id="GO:0008137">
    <property type="term" value="F:NADH dehydrogenase (ubiquinone) activity"/>
    <property type="evidence" value="ECO:0007669"/>
    <property type="project" value="InterPro"/>
</dbReference>
<dbReference type="PANTHER" id="PTHR10884:SF14">
    <property type="entry name" value="NADH DEHYDROGENASE [UBIQUINONE] IRON-SULFUR PROTEIN 3, MITOCHONDRIAL"/>
    <property type="match status" value="1"/>
</dbReference>